<organism evidence="2 3">
    <name type="scientific">Gossypium aridum</name>
    <name type="common">American cotton</name>
    <name type="synonym">Erioxylum aridum</name>
    <dbReference type="NCBI Taxonomy" id="34290"/>
    <lineage>
        <taxon>Eukaryota</taxon>
        <taxon>Viridiplantae</taxon>
        <taxon>Streptophyta</taxon>
        <taxon>Embryophyta</taxon>
        <taxon>Tracheophyta</taxon>
        <taxon>Spermatophyta</taxon>
        <taxon>Magnoliopsida</taxon>
        <taxon>eudicotyledons</taxon>
        <taxon>Gunneridae</taxon>
        <taxon>Pentapetalae</taxon>
        <taxon>rosids</taxon>
        <taxon>malvids</taxon>
        <taxon>Malvales</taxon>
        <taxon>Malvaceae</taxon>
        <taxon>Malvoideae</taxon>
        <taxon>Gossypium</taxon>
    </lineage>
</organism>
<protein>
    <submittedName>
        <fullName evidence="2">Uncharacterized protein</fullName>
    </submittedName>
</protein>
<feature type="region of interest" description="Disordered" evidence="1">
    <location>
        <begin position="104"/>
        <end position="204"/>
    </location>
</feature>
<gene>
    <name evidence="2" type="ORF">Goari_017777</name>
</gene>
<reference evidence="2 3" key="1">
    <citation type="journal article" date="2019" name="Genome Biol. Evol.">
        <title>Insights into the evolution of the New World diploid cottons (Gossypium, subgenus Houzingenia) based on genome sequencing.</title>
        <authorList>
            <person name="Grover C.E."/>
            <person name="Arick M.A. 2nd"/>
            <person name="Thrash A."/>
            <person name="Conover J.L."/>
            <person name="Sanders W.S."/>
            <person name="Peterson D.G."/>
            <person name="Frelichowski J.E."/>
            <person name="Scheffler J.A."/>
            <person name="Scheffler B.E."/>
            <person name="Wendel J.F."/>
        </authorList>
    </citation>
    <scope>NUCLEOTIDE SEQUENCE [LARGE SCALE GENOMIC DNA]</scope>
    <source>
        <strain evidence="2">185</strain>
        <tissue evidence="2">Leaf</tissue>
    </source>
</reference>
<keyword evidence="3" id="KW-1185">Reference proteome</keyword>
<feature type="non-terminal residue" evidence="2">
    <location>
        <position position="1"/>
    </location>
</feature>
<dbReference type="Proteomes" id="UP000593577">
    <property type="component" value="Unassembled WGS sequence"/>
</dbReference>
<evidence type="ECO:0000313" key="3">
    <source>
        <dbReference type="Proteomes" id="UP000593577"/>
    </source>
</evidence>
<comment type="caution">
    <text evidence="2">The sequence shown here is derived from an EMBL/GenBank/DDBJ whole genome shotgun (WGS) entry which is preliminary data.</text>
</comment>
<proteinExistence type="predicted"/>
<feature type="compositionally biased region" description="Basic and acidic residues" evidence="1">
    <location>
        <begin position="141"/>
        <end position="152"/>
    </location>
</feature>
<name>A0A7J8WN33_GOSAI</name>
<evidence type="ECO:0000313" key="2">
    <source>
        <dbReference type="EMBL" id="MBA0676290.1"/>
    </source>
</evidence>
<feature type="compositionally biased region" description="Basic and acidic residues" evidence="1">
    <location>
        <begin position="117"/>
        <end position="130"/>
    </location>
</feature>
<sequence length="204" mass="22058">ENAEVYPGELSIYEFESYSALLNFEKGVFFRSFSWKNQFLGDKIEGEGNQDCCWSVIHSPEKLRKPFGSETGEGNSYRLSPIQITKTSDLAPVTPRIVPKKQNSVVITEGMQPSKPHKLESIDSLTKKVDSGLSLSGGSPEDSREQEKKASEHGINSASDKSSDGATGLAKTSGSAKVGDHPDYNESGKSSICRGSTSSDVSDE</sequence>
<dbReference type="EMBL" id="JABFAA010000002">
    <property type="protein sequence ID" value="MBA0676290.1"/>
    <property type="molecule type" value="Genomic_DNA"/>
</dbReference>
<dbReference type="AlphaFoldDB" id="A0A7J8WN33"/>
<feature type="non-terminal residue" evidence="2">
    <location>
        <position position="204"/>
    </location>
</feature>
<accession>A0A7J8WN33</accession>
<evidence type="ECO:0000256" key="1">
    <source>
        <dbReference type="SAM" id="MobiDB-lite"/>
    </source>
</evidence>
<feature type="compositionally biased region" description="Polar residues" evidence="1">
    <location>
        <begin position="187"/>
        <end position="204"/>
    </location>
</feature>